<keyword evidence="10" id="KW-1185">Reference proteome</keyword>
<sequence>MKHFLLAISCLMTFNIQALDQATNQKDLDQRMEWFNDAKFGMFIHWGAYSVLKGSWQGKEMEFYAEWIQAKADIPKEQYVKVAERFNPEQFDADAWAKAAYEAGMKYMVITTKHHEGFCLWDSQYTKYDIKDTAGIDRDLLGELSAACKKYGLKFGTYYSTIDWHHDSQKPVEGAKGHWNKWAKIEMVSPQKKKEYVQYMKNQLQELVDRYDTQIFWFDGDWNDFWTMEDGEDLYRFLRKIQPNAIINNRVAKRKEFKYDFGTPENQTPGEKLDYYWEACWTINHSWGYKAHDKKWKSSQVLIQKLLDINSKGGNLLLNVGPTPEGTFPDGCIDRLAQMGQWTKMHGEVLYGTEYAPVKRPSWGRVLKKGNSLFLHVFDWPQNQQLKVEGLAGSLQKAYVFKQANEALQFEIDDQNFTIKIPKEAYDENSSVVVLEFSPETLSFAKTANAEKQSTNDISLALTAATIQGKSIVYEKNTQTLRSFNSNKDSANWKQEIVIPGKYEVLLDTALNGKENSFEVKLNNKVLKGKAKNTGKWAKFEELSLGEVELDQIGNYSISLRKTSKNHQSLFKLKSIRLRPIQ</sequence>
<dbReference type="Pfam" id="PF01120">
    <property type="entry name" value="Alpha_L_fucos"/>
    <property type="match status" value="1"/>
</dbReference>
<dbReference type="Proteomes" id="UP000004947">
    <property type="component" value="Unassembled WGS sequence"/>
</dbReference>
<dbReference type="Gene3D" id="2.60.40.1180">
    <property type="entry name" value="Golgi alpha-mannosidase II"/>
    <property type="match status" value="1"/>
</dbReference>
<dbReference type="PANTHER" id="PTHR10030:SF37">
    <property type="entry name" value="ALPHA-L-FUCOSIDASE-RELATED"/>
    <property type="match status" value="1"/>
</dbReference>
<dbReference type="EC" id="3.2.1.51" evidence="3"/>
<dbReference type="SUPFAM" id="SSF51445">
    <property type="entry name" value="(Trans)glycosidases"/>
    <property type="match status" value="1"/>
</dbReference>
<dbReference type="PANTHER" id="PTHR10030">
    <property type="entry name" value="ALPHA-L-FUCOSIDASE"/>
    <property type="match status" value="1"/>
</dbReference>
<dbReference type="OrthoDB" id="9760597at2"/>
<dbReference type="RefSeq" id="WP_007279302.1">
    <property type="nucleotide sequence ID" value="NZ_ABCK01000013.1"/>
</dbReference>
<evidence type="ECO:0000256" key="5">
    <source>
        <dbReference type="ARBA" id="ARBA00022801"/>
    </source>
</evidence>
<protein>
    <recommendedName>
        <fullName evidence="3">alpha-L-fucosidase</fullName>
        <ecNumber evidence="3">3.2.1.51</ecNumber>
    </recommendedName>
</protein>
<evidence type="ECO:0000313" key="10">
    <source>
        <dbReference type="Proteomes" id="UP000004947"/>
    </source>
</evidence>
<evidence type="ECO:0000256" key="4">
    <source>
        <dbReference type="ARBA" id="ARBA00022729"/>
    </source>
</evidence>
<dbReference type="InterPro" id="IPR000933">
    <property type="entry name" value="Glyco_hydro_29"/>
</dbReference>
<accession>A6DN59</accession>
<evidence type="ECO:0000313" key="9">
    <source>
        <dbReference type="EMBL" id="EDM26807.1"/>
    </source>
</evidence>
<dbReference type="InterPro" id="IPR017853">
    <property type="entry name" value="GH"/>
</dbReference>
<reference evidence="9 10" key="1">
    <citation type="journal article" date="2010" name="J. Bacteriol.">
        <title>Genome sequence of Lentisphaera araneosa HTCC2155T, the type species of the order Lentisphaerales in the phylum Lentisphaerae.</title>
        <authorList>
            <person name="Thrash J.C."/>
            <person name="Cho J.C."/>
            <person name="Vergin K.L."/>
            <person name="Morris R.M."/>
            <person name="Giovannoni S.J."/>
        </authorList>
    </citation>
    <scope>NUCLEOTIDE SEQUENCE [LARGE SCALE GENOMIC DNA]</scope>
    <source>
        <strain evidence="9 10">HTCC2155</strain>
    </source>
</reference>
<name>A6DN59_9BACT</name>
<dbReference type="GO" id="GO:0006004">
    <property type="term" value="P:fucose metabolic process"/>
    <property type="evidence" value="ECO:0007669"/>
    <property type="project" value="InterPro"/>
</dbReference>
<keyword evidence="5 9" id="KW-0378">Hydrolase</keyword>
<dbReference type="Gene3D" id="2.60.120.260">
    <property type="entry name" value="Galactose-binding domain-like"/>
    <property type="match status" value="1"/>
</dbReference>
<evidence type="ECO:0000256" key="6">
    <source>
        <dbReference type="ARBA" id="ARBA00023295"/>
    </source>
</evidence>
<evidence type="ECO:0000259" key="8">
    <source>
        <dbReference type="Pfam" id="PF01120"/>
    </source>
</evidence>
<evidence type="ECO:0000256" key="3">
    <source>
        <dbReference type="ARBA" id="ARBA00012662"/>
    </source>
</evidence>
<dbReference type="STRING" id="313628.LNTAR_06164"/>
<dbReference type="AlphaFoldDB" id="A6DN59"/>
<dbReference type="GO" id="GO:0005764">
    <property type="term" value="C:lysosome"/>
    <property type="evidence" value="ECO:0007669"/>
    <property type="project" value="TreeGrafter"/>
</dbReference>
<dbReference type="SMART" id="SM00812">
    <property type="entry name" value="Alpha_L_fucos"/>
    <property type="match status" value="1"/>
</dbReference>
<comment type="caution">
    <text evidence="9">The sequence shown here is derived from an EMBL/GenBank/DDBJ whole genome shotgun (WGS) entry which is preliminary data.</text>
</comment>
<dbReference type="PRINTS" id="PR00741">
    <property type="entry name" value="GLHYDRLASE29"/>
</dbReference>
<dbReference type="GO" id="GO:0004560">
    <property type="term" value="F:alpha-L-fucosidase activity"/>
    <property type="evidence" value="ECO:0007669"/>
    <property type="project" value="InterPro"/>
</dbReference>
<dbReference type="InterPro" id="IPR057739">
    <property type="entry name" value="Glyco_hydro_29_N"/>
</dbReference>
<feature type="domain" description="Glycoside hydrolase family 29 N-terminal" evidence="8">
    <location>
        <begin position="23"/>
        <end position="348"/>
    </location>
</feature>
<dbReference type="eggNOG" id="COG0515">
    <property type="taxonomic scope" value="Bacteria"/>
</dbReference>
<organism evidence="9 10">
    <name type="scientific">Lentisphaera araneosa HTCC2155</name>
    <dbReference type="NCBI Taxonomy" id="313628"/>
    <lineage>
        <taxon>Bacteria</taxon>
        <taxon>Pseudomonadati</taxon>
        <taxon>Lentisphaerota</taxon>
        <taxon>Lentisphaeria</taxon>
        <taxon>Lentisphaerales</taxon>
        <taxon>Lentisphaeraceae</taxon>
        <taxon>Lentisphaera</taxon>
    </lineage>
</organism>
<comment type="similarity">
    <text evidence="2">Belongs to the glycosyl hydrolase 29 family.</text>
</comment>
<keyword evidence="6" id="KW-0326">Glycosidase</keyword>
<dbReference type="GO" id="GO:0016139">
    <property type="term" value="P:glycoside catabolic process"/>
    <property type="evidence" value="ECO:0007669"/>
    <property type="project" value="TreeGrafter"/>
</dbReference>
<dbReference type="EMBL" id="ABCK01000013">
    <property type="protein sequence ID" value="EDM26807.1"/>
    <property type="molecule type" value="Genomic_DNA"/>
</dbReference>
<comment type="function">
    <text evidence="1">Alpha-L-fucosidase is responsible for hydrolyzing the alpha-1,6-linked fucose joined to the reducing-end N-acetylglucosamine of the carbohydrate moieties of glycoproteins.</text>
</comment>
<dbReference type="InterPro" id="IPR013780">
    <property type="entry name" value="Glyco_hydro_b"/>
</dbReference>
<gene>
    <name evidence="9" type="ORF">LNTAR_06164</name>
</gene>
<dbReference type="eggNOG" id="COG3669">
    <property type="taxonomic scope" value="Bacteria"/>
</dbReference>
<evidence type="ECO:0000256" key="7">
    <source>
        <dbReference type="SAM" id="SignalP"/>
    </source>
</evidence>
<dbReference type="InterPro" id="IPR016286">
    <property type="entry name" value="FUC_metazoa-typ"/>
</dbReference>
<evidence type="ECO:0000256" key="2">
    <source>
        <dbReference type="ARBA" id="ARBA00007951"/>
    </source>
</evidence>
<feature type="chain" id="PRO_5002691274" description="alpha-L-fucosidase" evidence="7">
    <location>
        <begin position="19"/>
        <end position="582"/>
    </location>
</feature>
<keyword evidence="4 7" id="KW-0732">Signal</keyword>
<proteinExistence type="inferred from homology"/>
<evidence type="ECO:0000256" key="1">
    <source>
        <dbReference type="ARBA" id="ARBA00004071"/>
    </source>
</evidence>
<feature type="signal peptide" evidence="7">
    <location>
        <begin position="1"/>
        <end position="18"/>
    </location>
</feature>
<dbReference type="Gene3D" id="3.20.20.80">
    <property type="entry name" value="Glycosidases"/>
    <property type="match status" value="1"/>
</dbReference>